<comment type="similarity">
    <text evidence="2 12">Belongs to the amiloride-sensitive sodium channel (TC 1.A.6) family.</text>
</comment>
<dbReference type="Gene3D" id="1.10.287.770">
    <property type="entry name" value="YojJ-like"/>
    <property type="match status" value="1"/>
</dbReference>
<keyword evidence="6 13" id="KW-1133">Transmembrane helix</keyword>
<evidence type="ECO:0000256" key="3">
    <source>
        <dbReference type="ARBA" id="ARBA00022448"/>
    </source>
</evidence>
<dbReference type="AlphaFoldDB" id="A0A482W4J1"/>
<dbReference type="Proteomes" id="UP000292052">
    <property type="component" value="Unassembled WGS sequence"/>
</dbReference>
<keyword evidence="8 12" id="KW-0406">Ion transport</keyword>
<evidence type="ECO:0000256" key="1">
    <source>
        <dbReference type="ARBA" id="ARBA00004141"/>
    </source>
</evidence>
<evidence type="ECO:0000256" key="12">
    <source>
        <dbReference type="RuleBase" id="RU000679"/>
    </source>
</evidence>
<keyword evidence="3 12" id="KW-0813">Transport</keyword>
<name>A0A482W4J1_ASBVE</name>
<accession>A0A482W4J1</accession>
<dbReference type="InterPro" id="IPR001873">
    <property type="entry name" value="ENaC"/>
</dbReference>
<dbReference type="GO" id="GO:0005886">
    <property type="term" value="C:plasma membrane"/>
    <property type="evidence" value="ECO:0007669"/>
    <property type="project" value="TreeGrafter"/>
</dbReference>
<evidence type="ECO:0000256" key="9">
    <source>
        <dbReference type="ARBA" id="ARBA00023136"/>
    </source>
</evidence>
<dbReference type="Gene3D" id="2.60.470.10">
    <property type="entry name" value="Acid-sensing ion channels like domains"/>
    <property type="match status" value="1"/>
</dbReference>
<dbReference type="GO" id="GO:0015280">
    <property type="term" value="F:ligand-gated sodium channel activity"/>
    <property type="evidence" value="ECO:0007669"/>
    <property type="project" value="TreeGrafter"/>
</dbReference>
<proteinExistence type="inferred from homology"/>
<keyword evidence="5 12" id="KW-0812">Transmembrane</keyword>
<protein>
    <submittedName>
        <fullName evidence="14">ASC domain containing protein</fullName>
    </submittedName>
</protein>
<keyword evidence="15" id="KW-1185">Reference proteome</keyword>
<evidence type="ECO:0000256" key="7">
    <source>
        <dbReference type="ARBA" id="ARBA00023053"/>
    </source>
</evidence>
<dbReference type="PRINTS" id="PR01078">
    <property type="entry name" value="AMINACHANNEL"/>
</dbReference>
<keyword evidence="4 12" id="KW-0894">Sodium channel</keyword>
<evidence type="ECO:0000313" key="15">
    <source>
        <dbReference type="Proteomes" id="UP000292052"/>
    </source>
</evidence>
<gene>
    <name evidence="14" type="ORF">BDFB_009534</name>
</gene>
<dbReference type="OrthoDB" id="6021021at2759"/>
<evidence type="ECO:0000256" key="2">
    <source>
        <dbReference type="ARBA" id="ARBA00007193"/>
    </source>
</evidence>
<evidence type="ECO:0000256" key="10">
    <source>
        <dbReference type="ARBA" id="ARBA00023201"/>
    </source>
</evidence>
<evidence type="ECO:0000256" key="13">
    <source>
        <dbReference type="SAM" id="Phobius"/>
    </source>
</evidence>
<dbReference type="EMBL" id="QDEB01029336">
    <property type="protein sequence ID" value="RZC40060.1"/>
    <property type="molecule type" value="Genomic_DNA"/>
</dbReference>
<keyword evidence="11 12" id="KW-0407">Ion channel</keyword>
<evidence type="ECO:0000256" key="5">
    <source>
        <dbReference type="ARBA" id="ARBA00022692"/>
    </source>
</evidence>
<evidence type="ECO:0000256" key="8">
    <source>
        <dbReference type="ARBA" id="ARBA00023065"/>
    </source>
</evidence>
<evidence type="ECO:0000256" key="4">
    <source>
        <dbReference type="ARBA" id="ARBA00022461"/>
    </source>
</evidence>
<dbReference type="PANTHER" id="PTHR11690:SF288">
    <property type="entry name" value="AMILORIDE-SENSITIVE NA+ CHANNEL-RELATED"/>
    <property type="match status" value="1"/>
</dbReference>
<dbReference type="PANTHER" id="PTHR11690">
    <property type="entry name" value="AMILORIDE-SENSITIVE SODIUM CHANNEL-RELATED"/>
    <property type="match status" value="1"/>
</dbReference>
<evidence type="ECO:0000256" key="6">
    <source>
        <dbReference type="ARBA" id="ARBA00022989"/>
    </source>
</evidence>
<evidence type="ECO:0000256" key="11">
    <source>
        <dbReference type="ARBA" id="ARBA00023303"/>
    </source>
</evidence>
<feature type="transmembrane region" description="Helical" evidence="13">
    <location>
        <begin position="50"/>
        <end position="71"/>
    </location>
</feature>
<comment type="caution">
    <text evidence="14">The sequence shown here is derived from an EMBL/GenBank/DDBJ whole genome shotgun (WGS) entry which is preliminary data.</text>
</comment>
<evidence type="ECO:0000313" key="14">
    <source>
        <dbReference type="EMBL" id="RZC40060.1"/>
    </source>
</evidence>
<organism evidence="14 15">
    <name type="scientific">Asbolus verrucosus</name>
    <name type="common">Desert ironclad beetle</name>
    <dbReference type="NCBI Taxonomy" id="1661398"/>
    <lineage>
        <taxon>Eukaryota</taxon>
        <taxon>Metazoa</taxon>
        <taxon>Ecdysozoa</taxon>
        <taxon>Arthropoda</taxon>
        <taxon>Hexapoda</taxon>
        <taxon>Insecta</taxon>
        <taxon>Pterygota</taxon>
        <taxon>Neoptera</taxon>
        <taxon>Endopterygota</taxon>
        <taxon>Coleoptera</taxon>
        <taxon>Polyphaga</taxon>
        <taxon>Cucujiformia</taxon>
        <taxon>Tenebrionidae</taxon>
        <taxon>Pimeliinae</taxon>
        <taxon>Asbolus</taxon>
    </lineage>
</organism>
<dbReference type="Pfam" id="PF00858">
    <property type="entry name" value="ASC"/>
    <property type="match status" value="2"/>
</dbReference>
<sequence>MGDSFKREDEKPEEKNFLHSVGTYFREYCSCTSIHGFRYFGEKRTIFERIWWFIVFLICLIACITSIYGVYKKWEGSPVIVNFANQGTPIHKIPFPAITICPESKASQHSFNYTKLMQKKQDKIPLTPLEAKQFEYMSLICKYQPNKLNYTNNFTFSDEFYDIMNQVKPAFVPWECMYLGEHTNCRSLFTPIITDEGVCYTFNMLNRSEIFRENVMQYKKYHWSWYKSNNWSVENGYTEDAGMSVYPRRALFAGAANGLSFNIITLDSHLDYACTKTSLQGYKALLHSPMRMPRPSQEYFRIPLDQIVIGAIQPVMISTSDKVQMYNPKRRGCYFPSERYLKYFKIYSSLNCKMECLTNYTLRRCQCVNFYMPRENGTKICGTGKISCMREAERYMQVDDLYKKLTTSQAKQSTRNCDCLPICTDVTYDIETSQSDWDSHMSALTIFFKSDNFITSERNELYGPIDFLANFGGLLGLFTGFSVLSLMEILYFLSVRIVCNNRLYGYWAGIPTCIQMNLNSSDRFNRAENKDFWSNVRKYLKEYSEVIGVEGVRYLTEKRSRIEKLVEFYQSKRSNRRRQKYKNSPVVVSFATQDTPIYQLPFPTVTVCLESKFDSEYFNHSDIYSKLKRGEEIDKTE</sequence>
<keyword evidence="7" id="KW-0915">Sodium</keyword>
<feature type="transmembrane region" description="Helical" evidence="13">
    <location>
        <begin position="467"/>
        <end position="493"/>
    </location>
</feature>
<reference evidence="14 15" key="1">
    <citation type="submission" date="2017-03" db="EMBL/GenBank/DDBJ databases">
        <title>Genome of the blue death feigning beetle - Asbolus verrucosus.</title>
        <authorList>
            <person name="Rider S.D."/>
        </authorList>
    </citation>
    <scope>NUCLEOTIDE SEQUENCE [LARGE SCALE GENOMIC DNA]</scope>
    <source>
        <strain evidence="14">Butters</strain>
        <tissue evidence="14">Head and leg muscle</tissue>
    </source>
</reference>
<keyword evidence="9 13" id="KW-0472">Membrane</keyword>
<comment type="subcellular location">
    <subcellularLocation>
        <location evidence="1">Membrane</location>
        <topology evidence="1">Multi-pass membrane protein</topology>
    </subcellularLocation>
</comment>
<keyword evidence="10 12" id="KW-0739">Sodium transport</keyword>